<accession>A0ABP9YRT9</accession>
<feature type="domain" description="EF-hand" evidence="3">
    <location>
        <begin position="56"/>
        <end position="91"/>
    </location>
</feature>
<organism evidence="4 5">
    <name type="scientific">Mucor flavus</name>
    <dbReference type="NCBI Taxonomy" id="439312"/>
    <lineage>
        <taxon>Eukaryota</taxon>
        <taxon>Fungi</taxon>
        <taxon>Fungi incertae sedis</taxon>
        <taxon>Mucoromycota</taxon>
        <taxon>Mucoromycotina</taxon>
        <taxon>Mucoromycetes</taxon>
        <taxon>Mucorales</taxon>
        <taxon>Mucorineae</taxon>
        <taxon>Mucoraceae</taxon>
        <taxon>Mucor</taxon>
    </lineage>
</organism>
<proteinExistence type="predicted"/>
<feature type="domain" description="EF-hand" evidence="3">
    <location>
        <begin position="159"/>
        <end position="194"/>
    </location>
</feature>
<keyword evidence="5" id="KW-1185">Reference proteome</keyword>
<dbReference type="InterPro" id="IPR011992">
    <property type="entry name" value="EF-hand-dom_pair"/>
</dbReference>
<comment type="caution">
    <text evidence="4">The sequence shown here is derived from an EMBL/GenBank/DDBJ whole genome shotgun (WGS) entry which is preliminary data.</text>
</comment>
<protein>
    <recommendedName>
        <fullName evidence="3">EF-hand domain-containing protein</fullName>
    </recommendedName>
</protein>
<dbReference type="Pfam" id="PF13499">
    <property type="entry name" value="EF-hand_7"/>
    <property type="match status" value="2"/>
</dbReference>
<keyword evidence="2" id="KW-0106">Calcium</keyword>
<feature type="domain" description="EF-hand" evidence="3">
    <location>
        <begin position="123"/>
        <end position="158"/>
    </location>
</feature>
<dbReference type="Proteomes" id="UP001473302">
    <property type="component" value="Unassembled WGS sequence"/>
</dbReference>
<name>A0ABP9YRT9_9FUNG</name>
<dbReference type="InterPro" id="IPR002048">
    <property type="entry name" value="EF_hand_dom"/>
</dbReference>
<feature type="domain" description="EF-hand" evidence="3">
    <location>
        <begin position="20"/>
        <end position="55"/>
    </location>
</feature>
<dbReference type="PROSITE" id="PS50222">
    <property type="entry name" value="EF_HAND_2"/>
    <property type="match status" value="4"/>
</dbReference>
<dbReference type="PROSITE" id="PS00018">
    <property type="entry name" value="EF_HAND_1"/>
    <property type="match status" value="4"/>
</dbReference>
<gene>
    <name evidence="4" type="ORF">MFLAVUS_003003</name>
</gene>
<dbReference type="EMBL" id="BAABUK010000005">
    <property type="protein sequence ID" value="GAA5809592.1"/>
    <property type="molecule type" value="Genomic_DNA"/>
</dbReference>
<dbReference type="PANTHER" id="PTHR23050">
    <property type="entry name" value="CALCIUM BINDING PROTEIN"/>
    <property type="match status" value="1"/>
</dbReference>
<dbReference type="InterPro" id="IPR050145">
    <property type="entry name" value="Centrin_CML-like"/>
</dbReference>
<dbReference type="InterPro" id="IPR018247">
    <property type="entry name" value="EF_Hand_1_Ca_BS"/>
</dbReference>
<sequence>MFSKSKNTKLEQSSPKVSDEELKSLREAFNLYDKDKNGAINLQEFADIVKSLEIVTDEKKIQSLVKEVDSNQDGQIDFNEFVNAMTSLLGSTQQDNSLRKWSTYPIGGDDKKEKTYTRRMSKHESDELRLCFEKFDKNGDGQISVNELKEVMDRLGEKLSENELNEMMNDADTNKDGFIDFEEFKALIPASDTGKEMAALN</sequence>
<reference evidence="4 5" key="1">
    <citation type="submission" date="2024-04" db="EMBL/GenBank/DDBJ databases">
        <title>genome sequences of Mucor flavus KT1a and Helicostylum pulchrum KT1b strains isolated from the surface of a dry-aged beef.</title>
        <authorList>
            <person name="Toyotome T."/>
            <person name="Hosono M."/>
            <person name="Torimaru M."/>
            <person name="Fukuda K."/>
            <person name="Mikami N."/>
        </authorList>
    </citation>
    <scope>NUCLEOTIDE SEQUENCE [LARGE SCALE GENOMIC DNA]</scope>
    <source>
        <strain evidence="4 5">KT1a</strain>
    </source>
</reference>
<dbReference type="CDD" id="cd00051">
    <property type="entry name" value="EFh"/>
    <property type="match status" value="2"/>
</dbReference>
<evidence type="ECO:0000256" key="2">
    <source>
        <dbReference type="ARBA" id="ARBA00022837"/>
    </source>
</evidence>
<evidence type="ECO:0000256" key="1">
    <source>
        <dbReference type="ARBA" id="ARBA00022737"/>
    </source>
</evidence>
<dbReference type="SUPFAM" id="SSF47473">
    <property type="entry name" value="EF-hand"/>
    <property type="match status" value="1"/>
</dbReference>
<dbReference type="SMART" id="SM00054">
    <property type="entry name" value="EFh"/>
    <property type="match status" value="4"/>
</dbReference>
<dbReference type="Gene3D" id="1.10.238.10">
    <property type="entry name" value="EF-hand"/>
    <property type="match status" value="2"/>
</dbReference>
<keyword evidence="1" id="KW-0677">Repeat</keyword>
<evidence type="ECO:0000259" key="3">
    <source>
        <dbReference type="PROSITE" id="PS50222"/>
    </source>
</evidence>
<evidence type="ECO:0000313" key="4">
    <source>
        <dbReference type="EMBL" id="GAA5809592.1"/>
    </source>
</evidence>
<evidence type="ECO:0000313" key="5">
    <source>
        <dbReference type="Proteomes" id="UP001473302"/>
    </source>
</evidence>